<proteinExistence type="predicted"/>
<keyword evidence="1" id="KW-1185">Reference proteome</keyword>
<reference evidence="2" key="1">
    <citation type="submission" date="2022-11" db="UniProtKB">
        <authorList>
            <consortium name="WormBaseParasite"/>
        </authorList>
    </citation>
    <scope>IDENTIFICATION</scope>
</reference>
<accession>A0A914D667</accession>
<evidence type="ECO:0000313" key="1">
    <source>
        <dbReference type="Proteomes" id="UP000887540"/>
    </source>
</evidence>
<dbReference type="AlphaFoldDB" id="A0A914D667"/>
<dbReference type="WBParaSite" id="ACRNAN_scaffold19636.g14128.t1">
    <property type="protein sequence ID" value="ACRNAN_scaffold19636.g14128.t1"/>
    <property type="gene ID" value="ACRNAN_scaffold19636.g14128"/>
</dbReference>
<name>A0A914D667_9BILA</name>
<protein>
    <submittedName>
        <fullName evidence="2">Uncharacterized protein</fullName>
    </submittedName>
</protein>
<dbReference type="Proteomes" id="UP000887540">
    <property type="component" value="Unplaced"/>
</dbReference>
<organism evidence="1 2">
    <name type="scientific">Acrobeloides nanus</name>
    <dbReference type="NCBI Taxonomy" id="290746"/>
    <lineage>
        <taxon>Eukaryota</taxon>
        <taxon>Metazoa</taxon>
        <taxon>Ecdysozoa</taxon>
        <taxon>Nematoda</taxon>
        <taxon>Chromadorea</taxon>
        <taxon>Rhabditida</taxon>
        <taxon>Tylenchina</taxon>
        <taxon>Cephalobomorpha</taxon>
        <taxon>Cephaloboidea</taxon>
        <taxon>Cephalobidae</taxon>
        <taxon>Acrobeloides</taxon>
    </lineage>
</organism>
<evidence type="ECO:0000313" key="2">
    <source>
        <dbReference type="WBParaSite" id="ACRNAN_scaffold19636.g14128.t1"/>
    </source>
</evidence>
<sequence>MRYSHMSSESPSSRFDNNKLVQAFCKQDGSGRMVDCTVVVLDHRTGHFQSPIHFFVNFSNNYPEIFFNSQPVDDIQISNHVCA</sequence>